<dbReference type="EMBL" id="LMYN01000206">
    <property type="protein sequence ID" value="KRZ98819.1"/>
    <property type="molecule type" value="Genomic_DNA"/>
</dbReference>
<dbReference type="AlphaFoldDB" id="A0A0V1PRF9"/>
<dbReference type="RefSeq" id="XP_015464922.1">
    <property type="nucleotide sequence ID" value="XM_015614249.1"/>
</dbReference>
<gene>
    <name evidence="2" type="ORF">AC631_05420</name>
</gene>
<dbReference type="OrthoDB" id="4068335at2759"/>
<protein>
    <submittedName>
        <fullName evidence="2">Uncharacterized protein</fullName>
    </submittedName>
</protein>
<organism evidence="2 3">
    <name type="scientific">Debaryomyces fabryi</name>
    <dbReference type="NCBI Taxonomy" id="58627"/>
    <lineage>
        <taxon>Eukaryota</taxon>
        <taxon>Fungi</taxon>
        <taxon>Dikarya</taxon>
        <taxon>Ascomycota</taxon>
        <taxon>Saccharomycotina</taxon>
        <taxon>Pichiomycetes</taxon>
        <taxon>Debaryomycetaceae</taxon>
        <taxon>Debaryomyces</taxon>
    </lineage>
</organism>
<feature type="region of interest" description="Disordered" evidence="1">
    <location>
        <begin position="266"/>
        <end position="295"/>
    </location>
</feature>
<feature type="compositionally biased region" description="Basic and acidic residues" evidence="1">
    <location>
        <begin position="364"/>
        <end position="376"/>
    </location>
</feature>
<evidence type="ECO:0000256" key="1">
    <source>
        <dbReference type="SAM" id="MobiDB-lite"/>
    </source>
</evidence>
<reference evidence="2 3" key="1">
    <citation type="submission" date="2015-11" db="EMBL/GenBank/DDBJ databases">
        <title>The genome of Debaryomyces fabryi.</title>
        <authorList>
            <person name="Tafer H."/>
            <person name="Lopandic K."/>
        </authorList>
    </citation>
    <scope>NUCLEOTIDE SEQUENCE [LARGE SCALE GENOMIC DNA]</scope>
    <source>
        <strain evidence="2 3">CBS 789</strain>
    </source>
</reference>
<name>A0A0V1PRF9_9ASCO</name>
<evidence type="ECO:0000313" key="2">
    <source>
        <dbReference type="EMBL" id="KRZ98819.1"/>
    </source>
</evidence>
<evidence type="ECO:0000313" key="3">
    <source>
        <dbReference type="Proteomes" id="UP000054251"/>
    </source>
</evidence>
<sequence>MSTKKEREVILNSLEDEYRHDLSIHLYSTFLFHQINPLFPRRNWASWPLPFERVPDPQSSKTFVDSEICIDQFDDIDHETNVNREINLDITKQELTDDEDESEDNGDYEEITTKDEVIPENKHQRYMRIRSVATRETLSNSKVDIMIELHALLEKKIHDKLKAVADKKHLTMSPDISSKMTNEVCKKLANKVDHLVNNIIKFQKQGQTRLSSSRPYPRLLNWQDILLAGLDVDESHNKILKNTNHTKLYQKCERLFNKPKYTYEYDDEEDDNHEDEDNIPDTYIINPGPDEQTPRTDIRLKPQFDFLEYLSRVEETHSGLINYQNFKERVLKNRTQEEKLKEIKKEVFMGKLRLQSKYSNIDWNEGKKRPNFQDRRAPKKFRIQNEDKDSQKEDALAHGGIQLTTDDFTVNI</sequence>
<comment type="caution">
    <text evidence="2">The sequence shown here is derived from an EMBL/GenBank/DDBJ whole genome shotgun (WGS) entry which is preliminary data.</text>
</comment>
<feature type="compositionally biased region" description="Basic and acidic residues" evidence="1">
    <location>
        <begin position="383"/>
        <end position="396"/>
    </location>
</feature>
<feature type="compositionally biased region" description="Acidic residues" evidence="1">
    <location>
        <begin position="266"/>
        <end position="279"/>
    </location>
</feature>
<feature type="region of interest" description="Disordered" evidence="1">
    <location>
        <begin position="363"/>
        <end position="396"/>
    </location>
</feature>
<accession>A0A0V1PRF9</accession>
<proteinExistence type="predicted"/>
<dbReference type="Proteomes" id="UP000054251">
    <property type="component" value="Unassembled WGS sequence"/>
</dbReference>
<dbReference type="GeneID" id="26842429"/>
<keyword evidence="3" id="KW-1185">Reference proteome</keyword>